<reference evidence="3 4" key="1">
    <citation type="submission" date="2017-10" db="EMBL/GenBank/DDBJ databases">
        <title>Development of genomic resources for the powdery mildew, Erysiphe pulchra.</title>
        <authorList>
            <person name="Wadl P.A."/>
            <person name="Mack B.M."/>
            <person name="Moore G."/>
            <person name="Beltz S.B."/>
        </authorList>
    </citation>
    <scope>NUCLEOTIDE SEQUENCE [LARGE SCALE GENOMIC DNA]</scope>
    <source>
        <strain evidence="3">Cflorida</strain>
    </source>
</reference>
<dbReference type="STRING" id="225359.A0A2S4PPH5"/>
<dbReference type="InterPro" id="IPR011990">
    <property type="entry name" value="TPR-like_helical_dom_sf"/>
</dbReference>
<evidence type="ECO:0000313" key="4">
    <source>
        <dbReference type="Proteomes" id="UP000237438"/>
    </source>
</evidence>
<dbReference type="InterPro" id="IPR051722">
    <property type="entry name" value="Endocytosis_PI4K-reg_protein"/>
</dbReference>
<comment type="similarity">
    <text evidence="2">Belongs to the YPP1 family.</text>
</comment>
<dbReference type="SUPFAM" id="SSF48452">
    <property type="entry name" value="TPR-like"/>
    <property type="match status" value="1"/>
</dbReference>
<dbReference type="Pfam" id="PF13181">
    <property type="entry name" value="TPR_8"/>
    <property type="match status" value="1"/>
</dbReference>
<comment type="function">
    <text evidence="1">Involved in endocytosis.</text>
</comment>
<gene>
    <name evidence="3" type="ORF">EPUL_004760</name>
</gene>
<proteinExistence type="inferred from homology"/>
<dbReference type="EMBL" id="PEDP01001265">
    <property type="protein sequence ID" value="POS83940.1"/>
    <property type="molecule type" value="Genomic_DNA"/>
</dbReference>
<sequence>MTILVEVWLLIGEFYRQASIYDDAQCAIDEANQLVNLIESEILNDSNSSLSSSEYIWEGGKTVADLRSDIYSELGYLAIAEGFPHSAITDFESALSHSRDHPNAIVGLSNILMDIYTKKLILPPSIPSLDFSRTVTPLSSSSNTLKLSSTLRVSQNSGTNFLTTSTAPDLLNPVAAVRLDNSNSKKNLRGDTSDCISISAHEISYKDPSPAFLNRLAARDRAFGLLNSLTKTGQGWNHSEAWFALARAYEESEQFDKAKEVLWWCVELEDGRG</sequence>
<keyword evidence="4" id="KW-1185">Reference proteome</keyword>
<evidence type="ECO:0000256" key="2">
    <source>
        <dbReference type="ARBA" id="ARBA00038251"/>
    </source>
</evidence>
<evidence type="ECO:0000256" key="1">
    <source>
        <dbReference type="ARBA" id="ARBA00002550"/>
    </source>
</evidence>
<dbReference type="PANTHER" id="PTHR23083">
    <property type="entry name" value="TETRATRICOPEPTIDE REPEAT PROTEIN, TPR"/>
    <property type="match status" value="1"/>
</dbReference>
<accession>A0A2S4PPH5</accession>
<dbReference type="SMART" id="SM00028">
    <property type="entry name" value="TPR"/>
    <property type="match status" value="2"/>
</dbReference>
<dbReference type="InterPro" id="IPR019734">
    <property type="entry name" value="TPR_rpt"/>
</dbReference>
<dbReference type="PANTHER" id="PTHR23083:SF464">
    <property type="entry name" value="TETRATRICOPEPTIDE REPEAT DOMAIN 7, ISOFORM A"/>
    <property type="match status" value="1"/>
</dbReference>
<protein>
    <submittedName>
        <fullName evidence="3">Uncharacterized protein</fullName>
    </submittedName>
</protein>
<evidence type="ECO:0000313" key="3">
    <source>
        <dbReference type="EMBL" id="POS83940.1"/>
    </source>
</evidence>
<name>A0A2S4PPH5_9PEZI</name>
<dbReference type="AlphaFoldDB" id="A0A2S4PPH5"/>
<dbReference type="Gene3D" id="1.25.40.10">
    <property type="entry name" value="Tetratricopeptide repeat domain"/>
    <property type="match status" value="1"/>
</dbReference>
<comment type="caution">
    <text evidence="3">The sequence shown here is derived from an EMBL/GenBank/DDBJ whole genome shotgun (WGS) entry which is preliminary data.</text>
</comment>
<organism evidence="3 4">
    <name type="scientific">Erysiphe pulchra</name>
    <dbReference type="NCBI Taxonomy" id="225359"/>
    <lineage>
        <taxon>Eukaryota</taxon>
        <taxon>Fungi</taxon>
        <taxon>Dikarya</taxon>
        <taxon>Ascomycota</taxon>
        <taxon>Pezizomycotina</taxon>
        <taxon>Leotiomycetes</taxon>
        <taxon>Erysiphales</taxon>
        <taxon>Erysiphaceae</taxon>
        <taxon>Erysiphe</taxon>
    </lineage>
</organism>
<feature type="non-terminal residue" evidence="3">
    <location>
        <position position="273"/>
    </location>
</feature>
<dbReference type="Proteomes" id="UP000237438">
    <property type="component" value="Unassembled WGS sequence"/>
</dbReference>
<dbReference type="OrthoDB" id="29013at2759"/>